<name>A0A1W6KAR0_9GAMM</name>
<reference evidence="2 3" key="1">
    <citation type="submission" date="2017-04" db="EMBL/GenBank/DDBJ databases">
        <title>Genome Sequence of Marinobacter salarius strain SMR5 Isolated from a culture of the Diatom Skeletonema marinoi.</title>
        <authorList>
            <person name="Topel M."/>
            <person name="Pinder M.I.M."/>
            <person name="Johansson O.N."/>
            <person name="Kourtchenko O."/>
            <person name="Godhe A."/>
            <person name="Clarke A.K."/>
        </authorList>
    </citation>
    <scope>NUCLEOTIDE SEQUENCE [LARGE SCALE GENOMIC DNA]</scope>
    <source>
        <strain evidence="2 3">SMR5</strain>
    </source>
</reference>
<evidence type="ECO:0000256" key="1">
    <source>
        <dbReference type="SAM" id="Phobius"/>
    </source>
</evidence>
<feature type="transmembrane region" description="Helical" evidence="1">
    <location>
        <begin position="20"/>
        <end position="38"/>
    </location>
</feature>
<keyword evidence="1" id="KW-0472">Membrane</keyword>
<organism evidence="2 3">
    <name type="scientific">Marinobacter salarius</name>
    <dbReference type="NCBI Taxonomy" id="1420917"/>
    <lineage>
        <taxon>Bacteria</taxon>
        <taxon>Pseudomonadati</taxon>
        <taxon>Pseudomonadota</taxon>
        <taxon>Gammaproteobacteria</taxon>
        <taxon>Pseudomonadales</taxon>
        <taxon>Marinobacteraceae</taxon>
        <taxon>Marinobacter</taxon>
    </lineage>
</organism>
<sequence length="70" mass="7986">MSGRNWWGKHTIKTLLRAGWVRGLTALVVVGLAAWVRWSKQPEESRRLRLTLPPKQSAGSGIFWPVKESF</sequence>
<gene>
    <name evidence="2" type="ORF">MARSALSMR5_02453</name>
</gene>
<dbReference type="Proteomes" id="UP000193100">
    <property type="component" value="Chromosome"/>
</dbReference>
<proteinExistence type="predicted"/>
<dbReference type="EMBL" id="CP020931">
    <property type="protein sequence ID" value="ARM84516.1"/>
    <property type="molecule type" value="Genomic_DNA"/>
</dbReference>
<dbReference type="AlphaFoldDB" id="A0A1W6KAR0"/>
<protein>
    <submittedName>
        <fullName evidence="2">Uncharacterized protein</fullName>
    </submittedName>
</protein>
<evidence type="ECO:0000313" key="2">
    <source>
        <dbReference type="EMBL" id="ARM84516.1"/>
    </source>
</evidence>
<accession>A0A1W6KAR0</accession>
<keyword evidence="1" id="KW-0812">Transmembrane</keyword>
<keyword evidence="1" id="KW-1133">Transmembrane helix</keyword>
<evidence type="ECO:0000313" key="3">
    <source>
        <dbReference type="Proteomes" id="UP000193100"/>
    </source>
</evidence>